<dbReference type="PROSITE" id="PS52029">
    <property type="entry name" value="LD_TPASE"/>
    <property type="match status" value="1"/>
</dbReference>
<organism evidence="10 11">
    <name type="scientific">Candidatus Raskinella chloraquaticus</name>
    <dbReference type="NCBI Taxonomy" id="1951219"/>
    <lineage>
        <taxon>Bacteria</taxon>
        <taxon>Pseudomonadati</taxon>
        <taxon>Pseudomonadota</taxon>
        <taxon>Alphaproteobacteria</taxon>
        <taxon>Hyphomicrobiales</taxon>
        <taxon>Phreatobacteraceae</taxon>
        <taxon>Candidatus Raskinella</taxon>
    </lineage>
</organism>
<evidence type="ECO:0000256" key="2">
    <source>
        <dbReference type="ARBA" id="ARBA00005992"/>
    </source>
</evidence>
<evidence type="ECO:0000256" key="6">
    <source>
        <dbReference type="ARBA" id="ARBA00023316"/>
    </source>
</evidence>
<protein>
    <recommendedName>
        <fullName evidence="9">L,D-TPase catalytic domain-containing protein</fullName>
    </recommendedName>
</protein>
<reference evidence="10 11" key="1">
    <citation type="journal article" date="2017" name="Water Res.">
        <title>Comammox in drinking water systems.</title>
        <authorList>
            <person name="Wang Y."/>
            <person name="Ma L."/>
            <person name="Mao Y."/>
            <person name="Jiang X."/>
            <person name="Xia Y."/>
            <person name="Yu K."/>
            <person name="Li B."/>
            <person name="Zhang T."/>
        </authorList>
    </citation>
    <scope>NUCLEOTIDE SEQUENCE [LARGE SCALE GENOMIC DNA]</scope>
    <source>
        <strain evidence="10">SG_bin8</strain>
    </source>
</reference>
<name>A0A1W9HXS0_9HYPH</name>
<gene>
    <name evidence="10" type="ORF">A4S15_09150</name>
</gene>
<evidence type="ECO:0000256" key="1">
    <source>
        <dbReference type="ARBA" id="ARBA00004752"/>
    </source>
</evidence>
<dbReference type="STRING" id="1827387.A4S15_09150"/>
<dbReference type="InterPro" id="IPR052905">
    <property type="entry name" value="LD-transpeptidase_YkuD-like"/>
</dbReference>
<evidence type="ECO:0000256" key="3">
    <source>
        <dbReference type="ARBA" id="ARBA00022679"/>
    </source>
</evidence>
<comment type="caution">
    <text evidence="10">The sequence shown here is derived from an EMBL/GenBank/DDBJ whole genome shotgun (WGS) entry which is preliminary data.</text>
</comment>
<evidence type="ECO:0000313" key="11">
    <source>
        <dbReference type="Proteomes" id="UP000192872"/>
    </source>
</evidence>
<evidence type="ECO:0000256" key="8">
    <source>
        <dbReference type="SAM" id="SignalP"/>
    </source>
</evidence>
<feature type="active site" description="Proton donor/acceptor" evidence="7">
    <location>
        <position position="287"/>
    </location>
</feature>
<dbReference type="Pfam" id="PF01471">
    <property type="entry name" value="PG_binding_1"/>
    <property type="match status" value="1"/>
</dbReference>
<dbReference type="SUPFAM" id="SSF141523">
    <property type="entry name" value="L,D-transpeptidase catalytic domain-like"/>
    <property type="match status" value="1"/>
</dbReference>
<feature type="domain" description="L,D-TPase catalytic" evidence="9">
    <location>
        <begin position="157"/>
        <end position="343"/>
    </location>
</feature>
<dbReference type="InterPro" id="IPR002477">
    <property type="entry name" value="Peptidoglycan-bd-like"/>
</dbReference>
<evidence type="ECO:0000256" key="7">
    <source>
        <dbReference type="PROSITE-ProRule" id="PRU01373"/>
    </source>
</evidence>
<sequence>MMFQWFRLPVLILAFCASSAAARAEPLGEPAFSPVTYQRTVWAYEGYRALYEKGGWPDLPASVAGLMEGAEGPAVAALKQRLILMRDMAPDAAENDLFDQGTREGVRHFQRRHGLNPSGKIGERTLRALAVPIDMRLKQMWMTLERMRQTHFSFPERYIVLNIPGATIEAVDHGQTARRHVAVVGRPDRQSPLVSSRLATINLNPTWTVPTSIIRNDLGPKIQADPLFLQKHGMHVFGPGGIELDPASVDWSGRTRLNVSIRQDPGPANSLGRLRLDMPNIHAVYMHDTPQRDLFRSDARFHSSGCARVEDVVGLAAWALEGTDWNRARLEGEIASGSRIDIRLAKPVPVIWVYLTGWAAADGTIQFREDIYGFDEGRAPQAEAEKDVTGSINQRPAGIADLIGASPARR</sequence>
<dbReference type="AlphaFoldDB" id="A0A1W9HXS0"/>
<dbReference type="SUPFAM" id="SSF47090">
    <property type="entry name" value="PGBD-like"/>
    <property type="match status" value="1"/>
</dbReference>
<dbReference type="GO" id="GO:0004180">
    <property type="term" value="F:carboxypeptidase activity"/>
    <property type="evidence" value="ECO:0007669"/>
    <property type="project" value="UniProtKB-ARBA"/>
</dbReference>
<comment type="similarity">
    <text evidence="2">Belongs to the YkuD family.</text>
</comment>
<dbReference type="GO" id="GO:0008360">
    <property type="term" value="P:regulation of cell shape"/>
    <property type="evidence" value="ECO:0007669"/>
    <property type="project" value="UniProtKB-UniRule"/>
</dbReference>
<dbReference type="UniPathway" id="UPA00219"/>
<dbReference type="GO" id="GO:0016740">
    <property type="term" value="F:transferase activity"/>
    <property type="evidence" value="ECO:0007669"/>
    <property type="project" value="UniProtKB-KW"/>
</dbReference>
<dbReference type="RefSeq" id="WP_376800575.1">
    <property type="nucleotide sequence ID" value="NZ_DBNB01000026.1"/>
</dbReference>
<dbReference type="Pfam" id="PF03734">
    <property type="entry name" value="YkuD"/>
    <property type="match status" value="1"/>
</dbReference>
<evidence type="ECO:0000256" key="4">
    <source>
        <dbReference type="ARBA" id="ARBA00022960"/>
    </source>
</evidence>
<comment type="pathway">
    <text evidence="1 7">Cell wall biogenesis; peptidoglycan biosynthesis.</text>
</comment>
<keyword evidence="5 7" id="KW-0573">Peptidoglycan synthesis</keyword>
<dbReference type="PANTHER" id="PTHR41533">
    <property type="entry name" value="L,D-TRANSPEPTIDASE HI_1667-RELATED"/>
    <property type="match status" value="1"/>
</dbReference>
<dbReference type="CDD" id="cd16913">
    <property type="entry name" value="YkuD_like"/>
    <property type="match status" value="1"/>
</dbReference>
<evidence type="ECO:0000259" key="9">
    <source>
        <dbReference type="PROSITE" id="PS52029"/>
    </source>
</evidence>
<evidence type="ECO:0000313" key="10">
    <source>
        <dbReference type="EMBL" id="OQW51994.1"/>
    </source>
</evidence>
<accession>A0A1W9HXS0</accession>
<dbReference type="GO" id="GO:0071555">
    <property type="term" value="P:cell wall organization"/>
    <property type="evidence" value="ECO:0007669"/>
    <property type="project" value="UniProtKB-UniRule"/>
</dbReference>
<feature type="active site" description="Nucleophile" evidence="7">
    <location>
        <position position="306"/>
    </location>
</feature>
<proteinExistence type="inferred from homology"/>
<keyword evidence="4 7" id="KW-0133">Cell shape</keyword>
<dbReference type="InterPro" id="IPR036365">
    <property type="entry name" value="PGBD-like_sf"/>
</dbReference>
<dbReference type="Gene3D" id="1.10.101.10">
    <property type="entry name" value="PGBD-like superfamily/PGBD"/>
    <property type="match status" value="1"/>
</dbReference>
<feature type="signal peptide" evidence="8">
    <location>
        <begin position="1"/>
        <end position="24"/>
    </location>
</feature>
<dbReference type="InterPro" id="IPR005490">
    <property type="entry name" value="LD_TPept_cat_dom"/>
</dbReference>
<keyword evidence="6 7" id="KW-0961">Cell wall biogenesis/degradation</keyword>
<dbReference type="Proteomes" id="UP000192872">
    <property type="component" value="Unassembled WGS sequence"/>
</dbReference>
<dbReference type="EMBL" id="LWDL01000016">
    <property type="protein sequence ID" value="OQW51994.1"/>
    <property type="molecule type" value="Genomic_DNA"/>
</dbReference>
<feature type="chain" id="PRO_5010883352" description="L,D-TPase catalytic domain-containing protein" evidence="8">
    <location>
        <begin position="25"/>
        <end position="410"/>
    </location>
</feature>
<keyword evidence="8" id="KW-0732">Signal</keyword>
<keyword evidence="3" id="KW-0808">Transferase</keyword>
<evidence type="ECO:0000256" key="5">
    <source>
        <dbReference type="ARBA" id="ARBA00022984"/>
    </source>
</evidence>
<dbReference type="InterPro" id="IPR038063">
    <property type="entry name" value="Transpep_catalytic_dom"/>
</dbReference>
<dbReference type="PANTHER" id="PTHR41533:SF1">
    <property type="entry name" value="L,D-TRANSPEPTIDASE YCBB-RELATED"/>
    <property type="match status" value="1"/>
</dbReference>
<dbReference type="GO" id="GO:0009252">
    <property type="term" value="P:peptidoglycan biosynthetic process"/>
    <property type="evidence" value="ECO:0007669"/>
    <property type="project" value="UniProtKB-UniPathway"/>
</dbReference>
<dbReference type="InterPro" id="IPR036366">
    <property type="entry name" value="PGBDSf"/>
</dbReference>